<dbReference type="OrthoDB" id="8444549at2"/>
<organism evidence="1 2">
    <name type="scientific">Paraburkholderia phytofirmans OLGA172</name>
    <dbReference type="NCBI Taxonomy" id="1417228"/>
    <lineage>
        <taxon>Bacteria</taxon>
        <taxon>Pseudomonadati</taxon>
        <taxon>Pseudomonadota</taxon>
        <taxon>Betaproteobacteria</taxon>
        <taxon>Burkholderiales</taxon>
        <taxon>Burkholderiaceae</taxon>
        <taxon>Paraburkholderia</taxon>
    </lineage>
</organism>
<reference evidence="1 2" key="1">
    <citation type="journal article" date="2016" name="Gene">
        <title>PacBio SMRT assembly of a complex multi-replicon genome reveals chlorocatechol degradative operon in a region of genome plasticity.</title>
        <authorList>
            <person name="Ricker N."/>
            <person name="Shen S.Y."/>
            <person name="Goordial J."/>
            <person name="Jin S."/>
            <person name="Fulthorpe R.R."/>
        </authorList>
    </citation>
    <scope>NUCLEOTIDE SEQUENCE [LARGE SCALE GENOMIC DNA]</scope>
    <source>
        <strain evidence="1 2">OLGA172</strain>
        <plasmid evidence="2">polga3</plasmid>
    </source>
</reference>
<proteinExistence type="predicted"/>
<gene>
    <name evidence="1" type="ORF">AYM40_37775</name>
</gene>
<evidence type="ECO:0000313" key="1">
    <source>
        <dbReference type="EMBL" id="ANB78119.1"/>
    </source>
</evidence>
<sequence length="492" mass="55614">MKAPVCRFSALDIRWALSRIEETSQESLTPPPRNTLYMPSGHAKALSVNSSIVVGLRGTGKSYWTAVLNSPEHRAFVARAGRLPELQRTEVAVGFALDPSSQDFPSVETLARLNKRGIDASDVWHTIVLVHAIKTTNRPSLKNGDWTDAIIWFSENRDAALVMLAECDREIAASGRYLMILFDALDRIGRGWTEVRHYLRSLLKFCLECRSRRAIRLKIFLRPDMEEDEDVWNFVDSSKLRANKVELVWKPSDLFALVVLHLANDSSCGSEFRSEITKKVKVEWPYEEEEESYQLPRALTLEQPGRAVVEGITGEWVGTSAKRGYVYTWVPTHLADAKGRLSPRSFLLAFRAAAEWTDEHEPDATNALHFKGIQQGVAKASEIRVAEIAEDYPWVKPLLEAARGLTVPCQILELTGMWKKTKMDQFRAAIGEKLPPRRYGTDPLRKGTVGALIEDLVELAILYRTEDDRLNMPDIFRVGFGIRRMGGVRPPR</sequence>
<dbReference type="Proteomes" id="UP000076852">
    <property type="component" value="Plasmid pOLGA3"/>
</dbReference>
<geneLocation type="plasmid" evidence="2">
    <name>polga3</name>
</geneLocation>
<accession>A0A167WSP2</accession>
<dbReference type="RefSeq" id="WP_063501277.1">
    <property type="nucleotide sequence ID" value="NZ_CP014582.1"/>
</dbReference>
<dbReference type="KEGG" id="buz:AYM40_37775"/>
<name>A0A167WSP2_9BURK</name>
<protein>
    <submittedName>
        <fullName evidence="1">Uncharacterized protein</fullName>
    </submittedName>
</protein>
<dbReference type="AlphaFoldDB" id="A0A167WSP2"/>
<evidence type="ECO:0000313" key="2">
    <source>
        <dbReference type="Proteomes" id="UP000076852"/>
    </source>
</evidence>
<dbReference type="EMBL" id="CP014582">
    <property type="protein sequence ID" value="ANB78119.1"/>
    <property type="molecule type" value="Genomic_DNA"/>
</dbReference>
<keyword evidence="2" id="KW-1185">Reference proteome</keyword>
<keyword evidence="1" id="KW-0614">Plasmid</keyword>